<name>A0A0F9T6L0_9ZZZZ</name>
<protein>
    <submittedName>
        <fullName evidence="1">Uncharacterized protein</fullName>
    </submittedName>
</protein>
<evidence type="ECO:0000313" key="1">
    <source>
        <dbReference type="EMBL" id="KKN37143.1"/>
    </source>
</evidence>
<dbReference type="AlphaFoldDB" id="A0A0F9T6L0"/>
<proteinExistence type="predicted"/>
<organism evidence="1">
    <name type="scientific">marine sediment metagenome</name>
    <dbReference type="NCBI Taxonomy" id="412755"/>
    <lineage>
        <taxon>unclassified sequences</taxon>
        <taxon>metagenomes</taxon>
        <taxon>ecological metagenomes</taxon>
    </lineage>
</organism>
<sequence length="186" mass="21694">MLVPKSTKKIQVTCPICKTRDIVGLPERTLKENSHLITVSIHKGLICPHHFQLFIDKNLRIRGYQKVDLELNKENSIKLRNGVTAYSRNYIESKTPFKVLINDNSIFGTIPKIRTKAQAVGNITQEGTSKSKIMSLNELYEEFWEFIDEKNKIFHDFITNDKRRRKSLLSSNLNRLYNPLEVEQEF</sequence>
<reference evidence="1" key="1">
    <citation type="journal article" date="2015" name="Nature">
        <title>Complex archaea that bridge the gap between prokaryotes and eukaryotes.</title>
        <authorList>
            <person name="Spang A."/>
            <person name="Saw J.H."/>
            <person name="Jorgensen S.L."/>
            <person name="Zaremba-Niedzwiedzka K."/>
            <person name="Martijn J."/>
            <person name="Lind A.E."/>
            <person name="van Eijk R."/>
            <person name="Schleper C."/>
            <person name="Guy L."/>
            <person name="Ettema T.J."/>
        </authorList>
    </citation>
    <scope>NUCLEOTIDE SEQUENCE</scope>
</reference>
<gene>
    <name evidence="1" type="ORF">LCGC14_0766530</name>
</gene>
<accession>A0A0F9T6L0</accession>
<comment type="caution">
    <text evidence="1">The sequence shown here is derived from an EMBL/GenBank/DDBJ whole genome shotgun (WGS) entry which is preliminary data.</text>
</comment>
<dbReference type="EMBL" id="LAZR01001916">
    <property type="protein sequence ID" value="KKN37143.1"/>
    <property type="molecule type" value="Genomic_DNA"/>
</dbReference>